<keyword evidence="5 6" id="KW-0539">Nucleus</keyword>
<evidence type="ECO:0000256" key="1">
    <source>
        <dbReference type="ARBA" id="ARBA00004123"/>
    </source>
</evidence>
<feature type="DNA-binding region" description="Fork-head" evidence="6">
    <location>
        <begin position="57"/>
        <end position="136"/>
    </location>
</feature>
<dbReference type="Gene3D" id="1.10.10.10">
    <property type="entry name" value="Winged helix-like DNA-binding domain superfamily/Winged helix DNA-binding domain"/>
    <property type="match status" value="1"/>
</dbReference>
<accession>A0ABR2WT84</accession>
<dbReference type="InterPro" id="IPR036390">
    <property type="entry name" value="WH_DNA-bd_sf"/>
</dbReference>
<evidence type="ECO:0000256" key="2">
    <source>
        <dbReference type="ARBA" id="ARBA00023015"/>
    </source>
</evidence>
<dbReference type="InterPro" id="IPR030456">
    <property type="entry name" value="TF_fork_head_CS_2"/>
</dbReference>
<dbReference type="SUPFAM" id="SSF46785">
    <property type="entry name" value="Winged helix' DNA-binding domain"/>
    <property type="match status" value="1"/>
</dbReference>
<keyword evidence="10" id="KW-1185">Reference proteome</keyword>
<feature type="compositionally biased region" description="Polar residues" evidence="7">
    <location>
        <begin position="219"/>
        <end position="232"/>
    </location>
</feature>
<evidence type="ECO:0000313" key="10">
    <source>
        <dbReference type="Proteomes" id="UP001479436"/>
    </source>
</evidence>
<dbReference type="Proteomes" id="UP001479436">
    <property type="component" value="Unassembled WGS sequence"/>
</dbReference>
<feature type="compositionally biased region" description="Polar residues" evidence="7">
    <location>
        <begin position="196"/>
        <end position="210"/>
    </location>
</feature>
<dbReference type="PRINTS" id="PR00053">
    <property type="entry name" value="FORKHEAD"/>
</dbReference>
<protein>
    <submittedName>
        <fullName evidence="9">Transcription factor</fullName>
    </submittedName>
</protein>
<dbReference type="InterPro" id="IPR001766">
    <property type="entry name" value="Fork_head_dom"/>
</dbReference>
<evidence type="ECO:0000256" key="5">
    <source>
        <dbReference type="ARBA" id="ARBA00023242"/>
    </source>
</evidence>
<evidence type="ECO:0000256" key="3">
    <source>
        <dbReference type="ARBA" id="ARBA00023125"/>
    </source>
</evidence>
<name>A0ABR2WT84_9FUNG</name>
<evidence type="ECO:0000259" key="8">
    <source>
        <dbReference type="PROSITE" id="PS50039"/>
    </source>
</evidence>
<dbReference type="SMART" id="SM00339">
    <property type="entry name" value="FH"/>
    <property type="match status" value="1"/>
</dbReference>
<reference evidence="9 10" key="1">
    <citation type="submission" date="2023-04" db="EMBL/GenBank/DDBJ databases">
        <title>Genome of Basidiobolus ranarum AG-B5.</title>
        <authorList>
            <person name="Stajich J.E."/>
            <person name="Carter-House D."/>
            <person name="Gryganskyi A."/>
        </authorList>
    </citation>
    <scope>NUCLEOTIDE SEQUENCE [LARGE SCALE GENOMIC DNA]</scope>
    <source>
        <strain evidence="9 10">AG-B5</strain>
    </source>
</reference>
<evidence type="ECO:0000256" key="4">
    <source>
        <dbReference type="ARBA" id="ARBA00023163"/>
    </source>
</evidence>
<keyword evidence="2" id="KW-0805">Transcription regulation</keyword>
<organism evidence="9 10">
    <name type="scientific">Basidiobolus ranarum</name>
    <dbReference type="NCBI Taxonomy" id="34480"/>
    <lineage>
        <taxon>Eukaryota</taxon>
        <taxon>Fungi</taxon>
        <taxon>Fungi incertae sedis</taxon>
        <taxon>Zoopagomycota</taxon>
        <taxon>Entomophthoromycotina</taxon>
        <taxon>Basidiobolomycetes</taxon>
        <taxon>Basidiobolales</taxon>
        <taxon>Basidiobolaceae</taxon>
        <taxon>Basidiobolus</taxon>
    </lineage>
</organism>
<feature type="region of interest" description="Disordered" evidence="7">
    <location>
        <begin position="154"/>
        <end position="232"/>
    </location>
</feature>
<proteinExistence type="predicted"/>
<dbReference type="PANTHER" id="PTHR45881:SF1">
    <property type="entry name" value="FORK HEAD PROTEIN HOMOLOG 2"/>
    <property type="match status" value="1"/>
</dbReference>
<sequence>MVSTISLQNSSPFLMDDYIDSSDSSVCHSPITPTSGYQSDASEDLTTKSDAGIQSDEPKFTYATLIAQAIMSTPEQKMLLQDIYSYITTKYEYYRTCNKQWQNSIRHNLSLHKAFCKLPRQKGTPGKGNFWTLTDEYKKFYVDDELHIPKGYELVKDGGKSRGKGKVTKASLRSQASPYSKPMEESSLPSPPSSKVNFINKSPTLLSTPKANRDLLPTPDSTPNGFSYNLDDTPTPARIKRINISELAEGHPIEQQTLFPDIGLYNFDLYQQLCNTPVMSASVYHNMLYSALNETNKTMPSDMGIAPELLMGPSNQLYSQNTESFDVDSFLNFE</sequence>
<evidence type="ECO:0000256" key="6">
    <source>
        <dbReference type="PROSITE-ProRule" id="PRU00089"/>
    </source>
</evidence>
<comment type="caution">
    <text evidence="9">The sequence shown here is derived from an EMBL/GenBank/DDBJ whole genome shotgun (WGS) entry which is preliminary data.</text>
</comment>
<keyword evidence="4" id="KW-0804">Transcription</keyword>
<gene>
    <name evidence="9" type="primary">FKH2_3</name>
    <name evidence="9" type="ORF">K7432_007535</name>
</gene>
<dbReference type="PANTHER" id="PTHR45881">
    <property type="entry name" value="CHECKPOINT SUPPRESSOR 1-LIKE, ISOFORM A-RELATED"/>
    <property type="match status" value="1"/>
</dbReference>
<dbReference type="CDD" id="cd00059">
    <property type="entry name" value="FH_FOX"/>
    <property type="match status" value="1"/>
</dbReference>
<evidence type="ECO:0000313" key="9">
    <source>
        <dbReference type="EMBL" id="KAK9764738.1"/>
    </source>
</evidence>
<feature type="domain" description="Fork-head" evidence="8">
    <location>
        <begin position="57"/>
        <end position="136"/>
    </location>
</feature>
<comment type="subcellular location">
    <subcellularLocation>
        <location evidence="1 6">Nucleus</location>
    </subcellularLocation>
</comment>
<keyword evidence="3 6" id="KW-0238">DNA-binding</keyword>
<dbReference type="InterPro" id="IPR036388">
    <property type="entry name" value="WH-like_DNA-bd_sf"/>
</dbReference>
<dbReference type="PROSITE" id="PS50039">
    <property type="entry name" value="FORK_HEAD_3"/>
    <property type="match status" value="1"/>
</dbReference>
<evidence type="ECO:0000256" key="7">
    <source>
        <dbReference type="SAM" id="MobiDB-lite"/>
    </source>
</evidence>
<dbReference type="PROSITE" id="PS00658">
    <property type="entry name" value="FORK_HEAD_2"/>
    <property type="match status" value="1"/>
</dbReference>
<dbReference type="EMBL" id="JASJQH010000376">
    <property type="protein sequence ID" value="KAK9764738.1"/>
    <property type="molecule type" value="Genomic_DNA"/>
</dbReference>
<dbReference type="Pfam" id="PF00250">
    <property type="entry name" value="Forkhead"/>
    <property type="match status" value="1"/>
</dbReference>